<dbReference type="InterPro" id="IPR002059">
    <property type="entry name" value="CSP_DNA-bd"/>
</dbReference>
<reference evidence="3 4" key="1">
    <citation type="submission" date="2020-02" db="EMBL/GenBank/DDBJ databases">
        <authorList>
            <person name="Khan S.A."/>
            <person name="Jeon C.O."/>
            <person name="Chun B.H."/>
        </authorList>
    </citation>
    <scope>NUCLEOTIDE SEQUENCE [LARGE SCALE GENOMIC DNA]</scope>
    <source>
        <strain evidence="3 4">H239</strain>
    </source>
</reference>
<keyword evidence="4" id="KW-1185">Reference proteome</keyword>
<accession>A0A6M1S9U0</accession>
<dbReference type="PANTHER" id="PTHR12962:SF1">
    <property type="entry name" value="COLD SHOCK DOMAIN-CONTAINING PROTEIN CG9705"/>
    <property type="match status" value="1"/>
</dbReference>
<dbReference type="PANTHER" id="PTHR12962">
    <property type="entry name" value="CALCIUM-REGULATED HEAT STABLE PROTEIN CRHSP-24-RELATED"/>
    <property type="match status" value="1"/>
</dbReference>
<proteinExistence type="predicted"/>
<evidence type="ECO:0000313" key="3">
    <source>
        <dbReference type="EMBL" id="NGP16769.1"/>
    </source>
</evidence>
<dbReference type="EMBL" id="JAALFG010000001">
    <property type="protein sequence ID" value="NGP16769.1"/>
    <property type="molecule type" value="Genomic_DNA"/>
</dbReference>
<gene>
    <name evidence="3" type="ORF">G5575_02855</name>
</gene>
<keyword evidence="1" id="KW-0597">Phosphoprotein</keyword>
<dbReference type="InterPro" id="IPR011129">
    <property type="entry name" value="CSD"/>
</dbReference>
<dbReference type="InterPro" id="IPR052069">
    <property type="entry name" value="Ca-reg_mRNA-binding_domain"/>
</dbReference>
<dbReference type="Pfam" id="PF00313">
    <property type="entry name" value="CSD"/>
    <property type="match status" value="1"/>
</dbReference>
<protein>
    <submittedName>
        <fullName evidence="3">Cold shock domain-containing protein</fullName>
    </submittedName>
</protein>
<dbReference type="Gene3D" id="2.40.50.140">
    <property type="entry name" value="Nucleic acid-binding proteins"/>
    <property type="match status" value="1"/>
</dbReference>
<feature type="domain" description="CSD" evidence="2">
    <location>
        <begin position="2"/>
        <end position="66"/>
    </location>
</feature>
<dbReference type="RefSeq" id="WP_164533005.1">
    <property type="nucleotide sequence ID" value="NZ_JAALFG010000001.1"/>
</dbReference>
<name>A0A6M1S9U0_9HYPH</name>
<comment type="caution">
    <text evidence="3">The sequence shown here is derived from an EMBL/GenBank/DDBJ whole genome shotgun (WGS) entry which is preliminary data.</text>
</comment>
<organism evidence="3 4">
    <name type="scientific">Devosia aurantiaca</name>
    <dbReference type="NCBI Taxonomy" id="2714858"/>
    <lineage>
        <taxon>Bacteria</taxon>
        <taxon>Pseudomonadati</taxon>
        <taxon>Pseudomonadota</taxon>
        <taxon>Alphaproteobacteria</taxon>
        <taxon>Hyphomicrobiales</taxon>
        <taxon>Devosiaceae</taxon>
        <taxon>Devosia</taxon>
    </lineage>
</organism>
<reference evidence="3 4" key="2">
    <citation type="submission" date="2020-03" db="EMBL/GenBank/DDBJ databases">
        <title>Devosia chinhatensis sp. nov., isolated from a hexachlorocyclohexane (HCH) dump site in India.</title>
        <authorList>
            <person name="Kumar M."/>
            <person name="Lal R."/>
        </authorList>
    </citation>
    <scope>NUCLEOTIDE SEQUENCE [LARGE SCALE GENOMIC DNA]</scope>
    <source>
        <strain evidence="3 4">H239</strain>
    </source>
</reference>
<dbReference type="InterPro" id="IPR012340">
    <property type="entry name" value="NA-bd_OB-fold"/>
</dbReference>
<dbReference type="GO" id="GO:0043488">
    <property type="term" value="P:regulation of mRNA stability"/>
    <property type="evidence" value="ECO:0007669"/>
    <property type="project" value="TreeGrafter"/>
</dbReference>
<dbReference type="PROSITE" id="PS51857">
    <property type="entry name" value="CSD_2"/>
    <property type="match status" value="1"/>
</dbReference>
<evidence type="ECO:0000313" key="4">
    <source>
        <dbReference type="Proteomes" id="UP000474802"/>
    </source>
</evidence>
<sequence>MKLSGELVQWNDERGFGFIAGDDGVRYFVHITSIARIVNRPRAGDRVTFTSSKDREGRLQAMMVAIAGAIPVRHVKSCNAACRRKRDR</sequence>
<evidence type="ECO:0000256" key="1">
    <source>
        <dbReference type="ARBA" id="ARBA00022553"/>
    </source>
</evidence>
<dbReference type="Proteomes" id="UP000474802">
    <property type="component" value="Unassembled WGS sequence"/>
</dbReference>
<evidence type="ECO:0000259" key="2">
    <source>
        <dbReference type="PROSITE" id="PS51857"/>
    </source>
</evidence>
<dbReference type="SMART" id="SM00357">
    <property type="entry name" value="CSP"/>
    <property type="match status" value="1"/>
</dbReference>
<dbReference type="SUPFAM" id="SSF50249">
    <property type="entry name" value="Nucleic acid-binding proteins"/>
    <property type="match status" value="1"/>
</dbReference>
<dbReference type="GO" id="GO:0005829">
    <property type="term" value="C:cytosol"/>
    <property type="evidence" value="ECO:0007669"/>
    <property type="project" value="UniProtKB-ARBA"/>
</dbReference>
<dbReference type="AlphaFoldDB" id="A0A6M1S9U0"/>
<dbReference type="GO" id="GO:0003730">
    <property type="term" value="F:mRNA 3'-UTR binding"/>
    <property type="evidence" value="ECO:0007669"/>
    <property type="project" value="TreeGrafter"/>
</dbReference>